<dbReference type="InterPro" id="IPR001451">
    <property type="entry name" value="Hexapep"/>
</dbReference>
<dbReference type="PROSITE" id="PS00101">
    <property type="entry name" value="HEXAPEP_TRANSFERASES"/>
    <property type="match status" value="1"/>
</dbReference>
<dbReference type="RefSeq" id="WP_136386313.1">
    <property type="nucleotide sequence ID" value="NZ_SSOD01000017.1"/>
</dbReference>
<dbReference type="GO" id="GO:0016746">
    <property type="term" value="F:acyltransferase activity"/>
    <property type="evidence" value="ECO:0007669"/>
    <property type="project" value="UniProtKB-KW"/>
</dbReference>
<dbReference type="Gene3D" id="2.160.10.10">
    <property type="entry name" value="Hexapeptide repeat proteins"/>
    <property type="match status" value="1"/>
</dbReference>
<evidence type="ECO:0000313" key="4">
    <source>
        <dbReference type="EMBL" id="THF57635.1"/>
    </source>
</evidence>
<evidence type="ECO:0000256" key="1">
    <source>
        <dbReference type="ARBA" id="ARBA00022679"/>
    </source>
</evidence>
<protein>
    <submittedName>
        <fullName evidence="4">Acyltransferase</fullName>
    </submittedName>
</protein>
<dbReference type="InterPro" id="IPR011004">
    <property type="entry name" value="Trimer_LpxA-like_sf"/>
</dbReference>
<dbReference type="OrthoDB" id="272049at2"/>
<evidence type="ECO:0000256" key="3">
    <source>
        <dbReference type="ARBA" id="ARBA00023315"/>
    </source>
</evidence>
<gene>
    <name evidence="4" type="ORF">E6O51_17555</name>
</gene>
<dbReference type="PANTHER" id="PTHR23416:SF78">
    <property type="entry name" value="LIPOPOLYSACCHARIDE BIOSYNTHESIS O-ACETYL TRANSFERASE WBBJ-RELATED"/>
    <property type="match status" value="1"/>
</dbReference>
<reference evidence="4 5" key="1">
    <citation type="submission" date="2019-04" db="EMBL/GenBank/DDBJ databases">
        <title>Azoarcus rhizosphaerae sp. nov. isolated from rhizosphere of Ficus religiosa.</title>
        <authorList>
            <person name="Lin S.-Y."/>
            <person name="Hameed A."/>
            <person name="Hsu Y.-H."/>
            <person name="Young C.-C."/>
        </authorList>
    </citation>
    <scope>NUCLEOTIDE SEQUENCE [LARGE SCALE GENOMIC DNA]</scope>
    <source>
        <strain evidence="4 5">CC-YHH848</strain>
    </source>
</reference>
<dbReference type="InterPro" id="IPR018357">
    <property type="entry name" value="Hexapep_transf_CS"/>
</dbReference>
<dbReference type="Proteomes" id="UP000307956">
    <property type="component" value="Unassembled WGS sequence"/>
</dbReference>
<comment type="caution">
    <text evidence="4">The sequence shown here is derived from an EMBL/GenBank/DDBJ whole genome shotgun (WGS) entry which is preliminary data.</text>
</comment>
<name>A0A4V3WA38_9RHOO</name>
<dbReference type="SUPFAM" id="SSF51161">
    <property type="entry name" value="Trimeric LpxA-like enzymes"/>
    <property type="match status" value="1"/>
</dbReference>
<accession>A0A4V3WA38</accession>
<organism evidence="4 5">
    <name type="scientific">Pseudothauera rhizosphaerae</name>
    <dbReference type="NCBI Taxonomy" id="2565932"/>
    <lineage>
        <taxon>Bacteria</taxon>
        <taxon>Pseudomonadati</taxon>
        <taxon>Pseudomonadota</taxon>
        <taxon>Betaproteobacteria</taxon>
        <taxon>Rhodocyclales</taxon>
        <taxon>Zoogloeaceae</taxon>
        <taxon>Pseudothauera</taxon>
    </lineage>
</organism>
<keyword evidence="2" id="KW-0677">Repeat</keyword>
<keyword evidence="3 4" id="KW-0012">Acyltransferase</keyword>
<dbReference type="Pfam" id="PF00132">
    <property type="entry name" value="Hexapep"/>
    <property type="match status" value="1"/>
</dbReference>
<sequence>MTVQGASSPDKASYRYRGGVWQHLVTRYKSWRFLSRAGSGLVIKRSAEFRLADGAVLEVGNGCTIQDHSFFQLTLPAPKVFIGENTVVGRRNIITAKNLIRIGSNVLLGSDVQIIDHSHGIARDQPIRNQQAIIGEVVIGNDVWVGAGAKILMNVHIGTGAVIGANAVVTGDVPDYGIAVGVPARVVKFRS</sequence>
<proteinExistence type="predicted"/>
<dbReference type="EMBL" id="SSOD01000017">
    <property type="protein sequence ID" value="THF57635.1"/>
    <property type="molecule type" value="Genomic_DNA"/>
</dbReference>
<evidence type="ECO:0000313" key="5">
    <source>
        <dbReference type="Proteomes" id="UP000307956"/>
    </source>
</evidence>
<dbReference type="PANTHER" id="PTHR23416">
    <property type="entry name" value="SIALIC ACID SYNTHASE-RELATED"/>
    <property type="match status" value="1"/>
</dbReference>
<keyword evidence="1 4" id="KW-0808">Transferase</keyword>
<dbReference type="InterPro" id="IPR051159">
    <property type="entry name" value="Hexapeptide_acetyltransf"/>
</dbReference>
<keyword evidence="5" id="KW-1185">Reference proteome</keyword>
<dbReference type="AlphaFoldDB" id="A0A4V3WA38"/>
<evidence type="ECO:0000256" key="2">
    <source>
        <dbReference type="ARBA" id="ARBA00022737"/>
    </source>
</evidence>
<dbReference type="CDD" id="cd04647">
    <property type="entry name" value="LbH_MAT_like"/>
    <property type="match status" value="1"/>
</dbReference>